<dbReference type="InterPro" id="IPR032854">
    <property type="entry name" value="ALKBH3"/>
</dbReference>
<dbReference type="PROSITE" id="PS51471">
    <property type="entry name" value="FE2OG_OXY"/>
    <property type="match status" value="1"/>
</dbReference>
<dbReference type="PROSITE" id="PS51999">
    <property type="entry name" value="ZF_GRF"/>
    <property type="match status" value="1"/>
</dbReference>
<reference evidence="8 9" key="1">
    <citation type="submission" date="2018-02" db="EMBL/GenBank/DDBJ databases">
        <title>The genomes of Aspergillus section Nigri reveals drivers in fungal speciation.</title>
        <authorList>
            <consortium name="DOE Joint Genome Institute"/>
            <person name="Vesth T.C."/>
            <person name="Nybo J."/>
            <person name="Theobald S."/>
            <person name="Brandl J."/>
            <person name="Frisvad J.C."/>
            <person name="Nielsen K.F."/>
            <person name="Lyhne E.K."/>
            <person name="Kogle M.E."/>
            <person name="Kuo A."/>
            <person name="Riley R."/>
            <person name="Clum A."/>
            <person name="Nolan M."/>
            <person name="Lipzen A."/>
            <person name="Salamov A."/>
            <person name="Henrissat B."/>
            <person name="Wiebenga A."/>
            <person name="De vries R.P."/>
            <person name="Grigoriev I.V."/>
            <person name="Mortensen U.H."/>
            <person name="Andersen M.R."/>
            <person name="Baker S.E."/>
        </authorList>
    </citation>
    <scope>NUCLEOTIDE SEQUENCE [LARGE SCALE GENOMIC DNA]</scope>
    <source>
        <strain evidence="8 9">CBS 313.89</strain>
    </source>
</reference>
<evidence type="ECO:0000256" key="1">
    <source>
        <dbReference type="ARBA" id="ARBA00022723"/>
    </source>
</evidence>
<feature type="domain" description="GRF-type" evidence="7">
    <location>
        <begin position="768"/>
        <end position="813"/>
    </location>
</feature>
<feature type="region of interest" description="Disordered" evidence="5">
    <location>
        <begin position="169"/>
        <end position="198"/>
    </location>
</feature>
<evidence type="ECO:0008006" key="10">
    <source>
        <dbReference type="Google" id="ProtNLM"/>
    </source>
</evidence>
<evidence type="ECO:0000313" key="9">
    <source>
        <dbReference type="Proteomes" id="UP000249789"/>
    </source>
</evidence>
<dbReference type="Gene3D" id="2.60.120.590">
    <property type="entry name" value="Alpha-ketoglutarate-dependent dioxygenase AlkB-like"/>
    <property type="match status" value="1"/>
</dbReference>
<dbReference type="RefSeq" id="XP_040802377.1">
    <property type="nucleotide sequence ID" value="XM_040947883.1"/>
</dbReference>
<keyword evidence="9" id="KW-1185">Reference proteome</keyword>
<dbReference type="InterPro" id="IPR027450">
    <property type="entry name" value="AlkB-like"/>
</dbReference>
<accession>A0A8G1RQG4</accession>
<dbReference type="InterPro" id="IPR005123">
    <property type="entry name" value="Oxoglu/Fe-dep_dioxygenase_dom"/>
</dbReference>
<dbReference type="GO" id="GO:0008270">
    <property type="term" value="F:zinc ion binding"/>
    <property type="evidence" value="ECO:0007669"/>
    <property type="project" value="UniProtKB-KW"/>
</dbReference>
<feature type="compositionally biased region" description="Basic and acidic residues" evidence="5">
    <location>
        <begin position="656"/>
        <end position="668"/>
    </location>
</feature>
<dbReference type="AlphaFoldDB" id="A0A8G1RQG4"/>
<gene>
    <name evidence="8" type="ORF">BO72DRAFT_485228</name>
</gene>
<feature type="compositionally biased region" description="Acidic residues" evidence="5">
    <location>
        <begin position="622"/>
        <end position="637"/>
    </location>
</feature>
<proteinExistence type="predicted"/>
<dbReference type="InterPro" id="IPR037151">
    <property type="entry name" value="AlkB-like_sf"/>
</dbReference>
<evidence type="ECO:0000256" key="5">
    <source>
        <dbReference type="SAM" id="MobiDB-lite"/>
    </source>
</evidence>
<feature type="domain" description="Fe2OG dioxygenase" evidence="6">
    <location>
        <begin position="569"/>
        <end position="757"/>
    </location>
</feature>
<protein>
    <recommendedName>
        <fullName evidence="10">Fe2OG dioxygenase domain-containing protein</fullName>
    </recommendedName>
</protein>
<dbReference type="InterPro" id="IPR010666">
    <property type="entry name" value="Znf_GRF"/>
</dbReference>
<dbReference type="SUPFAM" id="SSF51197">
    <property type="entry name" value="Clavaminate synthase-like"/>
    <property type="match status" value="1"/>
</dbReference>
<dbReference type="PANTHER" id="PTHR31212">
    <property type="entry name" value="ALPHA-KETOGLUTARATE-DEPENDENT DIOXYGENASE ALKB HOMOLOG 3"/>
    <property type="match status" value="1"/>
</dbReference>
<dbReference type="OrthoDB" id="545910at2759"/>
<evidence type="ECO:0000259" key="6">
    <source>
        <dbReference type="PROSITE" id="PS51471"/>
    </source>
</evidence>
<name>A0A8G1RQG4_9EURO</name>
<evidence type="ECO:0000256" key="3">
    <source>
        <dbReference type="ARBA" id="ARBA00022833"/>
    </source>
</evidence>
<dbReference type="GO" id="GO:0051213">
    <property type="term" value="F:dioxygenase activity"/>
    <property type="evidence" value="ECO:0007669"/>
    <property type="project" value="InterPro"/>
</dbReference>
<dbReference type="PANTHER" id="PTHR31212:SF4">
    <property type="entry name" value="ALPHA-KETOGLUTARATE-DEPENDENT DIOXYGENASE ALKB HOMOLOG 3"/>
    <property type="match status" value="1"/>
</dbReference>
<dbReference type="GO" id="GO:0006307">
    <property type="term" value="P:DNA alkylation repair"/>
    <property type="evidence" value="ECO:0007669"/>
    <property type="project" value="InterPro"/>
</dbReference>
<sequence>MPSAWTDDNNNDHPPNHASSPTPAANFLTTEIYNIGAQPGIRSLPPSPERDFLALTWGPVVYRTAYSARSDRLLPVFLRALSYEVQAAIPRRLPGTRKQRHLLETSYACKVFSDETRYAGAEIGAVRRAFHDWKRADLELPLMELPARLRVCLVVDEEVLRALERMMTKEEDGVDTDEEARGGPTQDGSEKGSGEMSYGRCPVIMMEENFPDRRRRDSNPADGEYPGWTQVALSAVVEVLEGMRFGNGLSRFHRSGRIYLGEISSSMVLIAQGARLLIGQIESSHVVIGHPFPPIAASLSSFNPFVLVNYTIPFDFVIVEILGFLRGVYTMERYLSRKRARSPPAPTCSDEDSTDMKLARLASLFPNMALDALMEILLSTGGCVETATTTIQAQASLYPLKKRSTAGATPAVQTSLNAHMRISHHPGQKRSRTRKGKTLHLYSPEDIAAHTPCTIIHNFLPAEQANALLLELLDESQHFSRYRFQLFDRTVQSPHSASIYVATPEQHRQHTSEYTYGGTYRATVRQTTPHLRAVSGKVQQAVNAEIQRRIRTVYPGGRKLKYQSPKVWMPNAAFVNCYDGPTEAVGYHSDELTYLGPRAVIGSLSLGVEREFRVRRIVPTDDHDDDDAEDLGAPEDTPEGRISAHTAEKTSTSAKVPKEPNPLEEHNNSRKAPMTSSSPASASVSASASASVSASASASSRADAQGQISIHLPHNSLLVMHAEMQEEWKHAIVPAQTISPHPLAGNRRINVTYRWYRDSLHPRYTPRCRCGAHTILRCVQRRRETRGRYIWMCYAGYAPGKKGCSFFQWADFDDDGEPLWDKTAVHDDAPWLENFVEG</sequence>
<feature type="region of interest" description="Disordered" evidence="5">
    <location>
        <begin position="617"/>
        <end position="682"/>
    </location>
</feature>
<dbReference type="Proteomes" id="UP000249789">
    <property type="component" value="Unassembled WGS sequence"/>
</dbReference>
<evidence type="ECO:0000256" key="4">
    <source>
        <dbReference type="PROSITE-ProRule" id="PRU01343"/>
    </source>
</evidence>
<dbReference type="EMBL" id="KZ824637">
    <property type="protein sequence ID" value="RAK78367.1"/>
    <property type="molecule type" value="Genomic_DNA"/>
</dbReference>
<dbReference type="Pfam" id="PF13532">
    <property type="entry name" value="2OG-FeII_Oxy_2"/>
    <property type="match status" value="1"/>
</dbReference>
<evidence type="ECO:0000256" key="2">
    <source>
        <dbReference type="ARBA" id="ARBA00022771"/>
    </source>
</evidence>
<keyword evidence="2 4" id="KW-0863">Zinc-finger</keyword>
<evidence type="ECO:0000259" key="7">
    <source>
        <dbReference type="PROSITE" id="PS51999"/>
    </source>
</evidence>
<keyword evidence="1" id="KW-0479">Metal-binding</keyword>
<feature type="region of interest" description="Disordered" evidence="5">
    <location>
        <begin position="1"/>
        <end position="23"/>
    </location>
</feature>
<dbReference type="VEuPathDB" id="FungiDB:BO72DRAFT_485228"/>
<organism evidence="8 9">
    <name type="scientific">Aspergillus fijiensis CBS 313.89</name>
    <dbReference type="NCBI Taxonomy" id="1448319"/>
    <lineage>
        <taxon>Eukaryota</taxon>
        <taxon>Fungi</taxon>
        <taxon>Dikarya</taxon>
        <taxon>Ascomycota</taxon>
        <taxon>Pezizomycotina</taxon>
        <taxon>Eurotiomycetes</taxon>
        <taxon>Eurotiomycetidae</taxon>
        <taxon>Eurotiales</taxon>
        <taxon>Aspergillaceae</taxon>
        <taxon>Aspergillus</taxon>
    </lineage>
</organism>
<keyword evidence="3" id="KW-0862">Zinc</keyword>
<dbReference type="GeneID" id="63865216"/>
<evidence type="ECO:0000313" key="8">
    <source>
        <dbReference type="EMBL" id="RAK78367.1"/>
    </source>
</evidence>
<dbReference type="CDD" id="cd14279">
    <property type="entry name" value="CUE"/>
    <property type="match status" value="1"/>
</dbReference>